<dbReference type="PANTHER" id="PTHR34512">
    <property type="entry name" value="CELL SURFACE PROTEIN"/>
    <property type="match status" value="1"/>
</dbReference>
<protein>
    <recommendedName>
        <fullName evidence="2">Pyrrolo-quinoline quinone repeat domain-containing protein</fullName>
    </recommendedName>
</protein>
<dbReference type="InterPro" id="IPR002372">
    <property type="entry name" value="PQQ_rpt_dom"/>
</dbReference>
<reference evidence="3 4" key="1">
    <citation type="submission" date="2019-07" db="EMBL/GenBank/DDBJ databases">
        <title>Whole genome shotgun sequence of Cellulomonas xylanilytica NBRC 101102.</title>
        <authorList>
            <person name="Hosoyama A."/>
            <person name="Uohara A."/>
            <person name="Ohji S."/>
            <person name="Ichikawa N."/>
        </authorList>
    </citation>
    <scope>NUCLEOTIDE SEQUENCE [LARGE SCALE GENOMIC DNA]</scope>
    <source>
        <strain evidence="3 4">NBRC 101102</strain>
    </source>
</reference>
<keyword evidence="4" id="KW-1185">Reference proteome</keyword>
<gene>
    <name evidence="3" type="ORF">CXY01_06730</name>
</gene>
<dbReference type="InterPro" id="IPR015943">
    <property type="entry name" value="WD40/YVTN_repeat-like_dom_sf"/>
</dbReference>
<dbReference type="Gene3D" id="2.130.10.10">
    <property type="entry name" value="YVTN repeat-like/Quinoprotein amine dehydrogenase"/>
    <property type="match status" value="1"/>
</dbReference>
<evidence type="ECO:0000313" key="4">
    <source>
        <dbReference type="Proteomes" id="UP000321118"/>
    </source>
</evidence>
<keyword evidence="1" id="KW-1133">Transmembrane helix</keyword>
<dbReference type="PANTHER" id="PTHR34512:SF30">
    <property type="entry name" value="OUTER MEMBRANE PROTEIN ASSEMBLY FACTOR BAMB"/>
    <property type="match status" value="1"/>
</dbReference>
<dbReference type="SUPFAM" id="SSF50998">
    <property type="entry name" value="Quinoprotein alcohol dehydrogenase-like"/>
    <property type="match status" value="1"/>
</dbReference>
<keyword evidence="1" id="KW-0812">Transmembrane</keyword>
<name>A0A510UZQ1_9CELL</name>
<dbReference type="SMART" id="SM00564">
    <property type="entry name" value="PQQ"/>
    <property type="match status" value="4"/>
</dbReference>
<sequence>MAVTVTANENEYQYVPSDAAGPGTVPAMARRGDMQEVELLDGDEHVTEQPETPARSRRGPRWVAAGAVAVALSLVGTQWVVDSREAAAVARLASVAGVFPQLGDELVVVREMSSVEGYDLWSAIEIGDARTATLTVAPDGSQSVEAVDQRTGAALWSTPLVGPSTERAATRENGSGGRCQGDGGWEEASTLLVCLATDGFVRYGNETEERFPATTTRVVVLDSGDGHVVAEWAVAHGSRLAVVGDLAVVGTRDAQDGVVVVGHDVQTGDEQWRYREPVEAADVTPTEQQDWGLFTAGDAVALYDGDGYVVLSETGALVRDDLREAGQDAGLGTDPVTGQLMISTYGGSSPTTTTLLAPDADPAGDVVLQGEPVRVTVDDGSLPGLTLTYRGHAYAWDRRTGEQLWEAKVQPSYNALILRGRLYLTTSTEIAGLDGRTGEVLWRTPLPVSGQGMLATDGRDLMLLSSAYDDSGVGRVTVYDLGTGDETRTIEFPPGVSDIQLMHGLLVGWSYTTDGITVLE</sequence>
<evidence type="ECO:0000259" key="2">
    <source>
        <dbReference type="Pfam" id="PF13360"/>
    </source>
</evidence>
<keyword evidence="1" id="KW-0472">Membrane</keyword>
<dbReference type="AlphaFoldDB" id="A0A510UZQ1"/>
<evidence type="ECO:0000313" key="3">
    <source>
        <dbReference type="EMBL" id="GEK20153.1"/>
    </source>
</evidence>
<dbReference type="Proteomes" id="UP000321118">
    <property type="component" value="Unassembled WGS sequence"/>
</dbReference>
<accession>A0A510UZQ1</accession>
<dbReference type="EMBL" id="BJUB01000002">
    <property type="protein sequence ID" value="GEK20153.1"/>
    <property type="molecule type" value="Genomic_DNA"/>
</dbReference>
<feature type="transmembrane region" description="Helical" evidence="1">
    <location>
        <begin position="62"/>
        <end position="81"/>
    </location>
</feature>
<comment type="caution">
    <text evidence="3">The sequence shown here is derived from an EMBL/GenBank/DDBJ whole genome shotgun (WGS) entry which is preliminary data.</text>
</comment>
<dbReference type="InterPro" id="IPR011047">
    <property type="entry name" value="Quinoprotein_ADH-like_sf"/>
</dbReference>
<proteinExistence type="predicted"/>
<dbReference type="OrthoDB" id="4820598at2"/>
<dbReference type="Pfam" id="PF13360">
    <property type="entry name" value="PQQ_2"/>
    <property type="match status" value="1"/>
</dbReference>
<dbReference type="InterPro" id="IPR018391">
    <property type="entry name" value="PQQ_b-propeller_rpt"/>
</dbReference>
<feature type="domain" description="Pyrrolo-quinoline quinone repeat" evidence="2">
    <location>
        <begin position="385"/>
        <end position="499"/>
    </location>
</feature>
<organism evidence="3 4">
    <name type="scientific">Cellulomonas xylanilytica</name>
    <dbReference type="NCBI Taxonomy" id="233583"/>
    <lineage>
        <taxon>Bacteria</taxon>
        <taxon>Bacillati</taxon>
        <taxon>Actinomycetota</taxon>
        <taxon>Actinomycetes</taxon>
        <taxon>Micrococcales</taxon>
        <taxon>Cellulomonadaceae</taxon>
        <taxon>Cellulomonas</taxon>
    </lineage>
</organism>
<evidence type="ECO:0000256" key="1">
    <source>
        <dbReference type="SAM" id="Phobius"/>
    </source>
</evidence>